<feature type="binding site" evidence="9">
    <location>
        <position position="316"/>
    </location>
    <ligand>
        <name>3-phosphoshikimate</name>
        <dbReference type="ChEBI" id="CHEBI:145989"/>
    </ligand>
</feature>
<evidence type="ECO:0000256" key="8">
    <source>
        <dbReference type="ARBA" id="ARBA00044633"/>
    </source>
</evidence>
<dbReference type="NCBIfam" id="TIGR01356">
    <property type="entry name" value="aroA"/>
    <property type="match status" value="1"/>
</dbReference>
<dbReference type="HAMAP" id="MF_00210">
    <property type="entry name" value="EPSP_synth"/>
    <property type="match status" value="1"/>
</dbReference>
<evidence type="ECO:0000256" key="1">
    <source>
        <dbReference type="ARBA" id="ARBA00002174"/>
    </source>
</evidence>
<dbReference type="GO" id="GO:0003866">
    <property type="term" value="F:3-phosphoshikimate 1-carboxyvinyltransferase activity"/>
    <property type="evidence" value="ECO:0007669"/>
    <property type="project" value="UniProtKB-UniRule"/>
</dbReference>
<dbReference type="Gene3D" id="3.65.10.10">
    <property type="entry name" value="Enolpyruvate transferase domain"/>
    <property type="match status" value="2"/>
</dbReference>
<dbReference type="InterPro" id="IPR006264">
    <property type="entry name" value="EPSP_synthase"/>
</dbReference>
<evidence type="ECO:0000256" key="4">
    <source>
        <dbReference type="ARBA" id="ARBA00022490"/>
    </source>
</evidence>
<evidence type="ECO:0000256" key="6">
    <source>
        <dbReference type="ARBA" id="ARBA00022679"/>
    </source>
</evidence>
<dbReference type="OrthoDB" id="9809920at2"/>
<feature type="binding site" evidence="9">
    <location>
        <position position="347"/>
    </location>
    <ligand>
        <name>phosphoenolpyruvate</name>
        <dbReference type="ChEBI" id="CHEBI:58702"/>
    </ligand>
</feature>
<dbReference type="GO" id="GO:0008652">
    <property type="term" value="P:amino acid biosynthetic process"/>
    <property type="evidence" value="ECO:0007669"/>
    <property type="project" value="UniProtKB-KW"/>
</dbReference>
<comment type="catalytic activity">
    <reaction evidence="8">
        <text>3-phosphoshikimate + phosphoenolpyruvate = 5-O-(1-carboxyvinyl)-3-phosphoshikimate + phosphate</text>
        <dbReference type="Rhea" id="RHEA:21256"/>
        <dbReference type="ChEBI" id="CHEBI:43474"/>
        <dbReference type="ChEBI" id="CHEBI:57701"/>
        <dbReference type="ChEBI" id="CHEBI:58702"/>
        <dbReference type="ChEBI" id="CHEBI:145989"/>
        <dbReference type="EC" id="2.5.1.19"/>
    </reaction>
    <physiologicalReaction direction="left-to-right" evidence="8">
        <dbReference type="Rhea" id="RHEA:21257"/>
    </physiologicalReaction>
</comment>
<dbReference type="Proteomes" id="UP000040453">
    <property type="component" value="Unassembled WGS sequence"/>
</dbReference>
<dbReference type="PANTHER" id="PTHR21090:SF5">
    <property type="entry name" value="PENTAFUNCTIONAL AROM POLYPEPTIDE"/>
    <property type="match status" value="1"/>
</dbReference>
<dbReference type="FunFam" id="3.65.10.10:FF:000005">
    <property type="entry name" value="3-phosphoshikimate 1-carboxyvinyltransferase"/>
    <property type="match status" value="1"/>
</dbReference>
<evidence type="ECO:0000313" key="11">
    <source>
        <dbReference type="EMBL" id="CEI83742.1"/>
    </source>
</evidence>
<feature type="active site" description="Proton acceptor" evidence="9">
    <location>
        <position position="316"/>
    </location>
</feature>
<dbReference type="PROSITE" id="PS00885">
    <property type="entry name" value="EPSP_SYNTHASE_2"/>
    <property type="match status" value="1"/>
</dbReference>
<dbReference type="EMBL" id="CDGG01000001">
    <property type="protein sequence ID" value="CEI83742.1"/>
    <property type="molecule type" value="Genomic_DNA"/>
</dbReference>
<feature type="binding site" evidence="9">
    <location>
        <position position="24"/>
    </location>
    <ligand>
        <name>3-phosphoshikimate</name>
        <dbReference type="ChEBI" id="CHEBI:145989"/>
    </ligand>
</feature>
<dbReference type="GO" id="GO:0009073">
    <property type="term" value="P:aromatic amino acid family biosynthetic process"/>
    <property type="evidence" value="ECO:0007669"/>
    <property type="project" value="UniProtKB-KW"/>
</dbReference>
<protein>
    <recommendedName>
        <fullName evidence="9">3-phosphoshikimate 1-carboxyvinyltransferase</fullName>
        <ecNumber evidence="9">2.5.1.19</ecNumber>
    </recommendedName>
    <alternativeName>
        <fullName evidence="9">5-enolpyruvylshikimate-3-phosphate synthase</fullName>
        <shortName evidence="9">EPSP synthase</shortName>
        <shortName evidence="9">EPSPS</shortName>
    </alternativeName>
</protein>
<evidence type="ECO:0000256" key="9">
    <source>
        <dbReference type="HAMAP-Rule" id="MF_00210"/>
    </source>
</evidence>
<feature type="binding site" evidence="9">
    <location>
        <position position="123"/>
    </location>
    <ligand>
        <name>phosphoenolpyruvate</name>
        <dbReference type="ChEBI" id="CHEBI:58702"/>
    </ligand>
</feature>
<comment type="function">
    <text evidence="1 9">Catalyzes the transfer of the enolpyruvyl moiety of phosphoenolpyruvate (PEP) to the 5-hydroxyl of shikimate-3-phosphate (S3P) to produce enolpyruvyl shikimate-3-phosphate and inorganic phosphate.</text>
</comment>
<dbReference type="AlphaFoldDB" id="A0A0A1MWD4"/>
<gene>
    <name evidence="11" type="primary">aroA1</name>
    <name evidence="9" type="synonym">aroA</name>
    <name evidence="11" type="ORF">BN997_03663</name>
</gene>
<evidence type="ECO:0000256" key="3">
    <source>
        <dbReference type="ARBA" id="ARBA00009948"/>
    </source>
</evidence>
<proteinExistence type="inferred from homology"/>
<dbReference type="FunFam" id="3.65.10.10:FF:000006">
    <property type="entry name" value="3-phosphoshikimate 1-carboxyvinyltransferase"/>
    <property type="match status" value="1"/>
</dbReference>
<evidence type="ECO:0000256" key="2">
    <source>
        <dbReference type="ARBA" id="ARBA00004811"/>
    </source>
</evidence>
<dbReference type="SUPFAM" id="SSF55205">
    <property type="entry name" value="EPT/RTPC-like"/>
    <property type="match status" value="1"/>
</dbReference>
<dbReference type="CDD" id="cd01556">
    <property type="entry name" value="EPSP_synthase"/>
    <property type="match status" value="1"/>
</dbReference>
<accession>A0A0A1MWD4</accession>
<reference evidence="11 12" key="1">
    <citation type="submission" date="2014-11" db="EMBL/GenBank/DDBJ databases">
        <authorList>
            <person name="Urmite Genomes Urmite Genomes"/>
        </authorList>
    </citation>
    <scope>NUCLEOTIDE SEQUENCE [LARGE SCALE GENOMIC DNA]</scope>
    <source>
        <strain evidence="11 12">Oc5</strain>
    </source>
</reference>
<comment type="pathway">
    <text evidence="2 9">Metabolic intermediate biosynthesis; chorismate biosynthesis; chorismate from D-erythrose 4-phosphate and phosphoenolpyruvate: step 6/7.</text>
</comment>
<dbReference type="Pfam" id="PF00275">
    <property type="entry name" value="EPSP_synthase"/>
    <property type="match status" value="1"/>
</dbReference>
<evidence type="ECO:0000256" key="7">
    <source>
        <dbReference type="ARBA" id="ARBA00023141"/>
    </source>
</evidence>
<comment type="subunit">
    <text evidence="9">Monomer.</text>
</comment>
<keyword evidence="7 9" id="KW-0057">Aromatic amino acid biosynthesis</keyword>
<keyword evidence="4 9" id="KW-0963">Cytoplasm</keyword>
<dbReference type="EC" id="2.5.1.19" evidence="9"/>
<dbReference type="GO" id="GO:0005737">
    <property type="term" value="C:cytoplasm"/>
    <property type="evidence" value="ECO:0007669"/>
    <property type="project" value="UniProtKB-SubCell"/>
</dbReference>
<evidence type="ECO:0000256" key="5">
    <source>
        <dbReference type="ARBA" id="ARBA00022605"/>
    </source>
</evidence>
<feature type="binding site" evidence="9">
    <location>
        <position position="28"/>
    </location>
    <ligand>
        <name>3-phosphoshikimate</name>
        <dbReference type="ChEBI" id="CHEBI:145989"/>
    </ligand>
</feature>
<evidence type="ECO:0000313" key="12">
    <source>
        <dbReference type="Proteomes" id="UP000040453"/>
    </source>
</evidence>
<dbReference type="InterPro" id="IPR001986">
    <property type="entry name" value="Enolpyruvate_Tfrase_dom"/>
</dbReference>
<keyword evidence="5 9" id="KW-0028">Amino-acid biosynthesis</keyword>
<comment type="caution">
    <text evidence="9">Lacks conserved residue(s) required for the propagation of feature annotation.</text>
</comment>
<feature type="binding site" evidence="9">
    <location>
        <position position="23"/>
    </location>
    <ligand>
        <name>phosphoenolpyruvate</name>
        <dbReference type="ChEBI" id="CHEBI:58702"/>
    </ligand>
</feature>
<feature type="binding site" evidence="9">
    <location>
        <position position="95"/>
    </location>
    <ligand>
        <name>phosphoenolpyruvate</name>
        <dbReference type="ChEBI" id="CHEBI:58702"/>
    </ligand>
</feature>
<dbReference type="InterPro" id="IPR036968">
    <property type="entry name" value="Enolpyruvate_Tfrase_sf"/>
</dbReference>
<dbReference type="InterPro" id="IPR023193">
    <property type="entry name" value="EPSP_synthase_CS"/>
</dbReference>
<feature type="binding site" evidence="9">
    <location>
        <position position="170"/>
    </location>
    <ligand>
        <name>phosphoenolpyruvate</name>
        <dbReference type="ChEBI" id="CHEBI:58702"/>
    </ligand>
</feature>
<keyword evidence="12" id="KW-1185">Reference proteome</keyword>
<dbReference type="STRING" id="545501.BN997_03663"/>
<dbReference type="RefSeq" id="WP_042534136.1">
    <property type="nucleotide sequence ID" value="NZ_CDGG01000001.1"/>
</dbReference>
<comment type="subcellular location">
    <subcellularLocation>
        <location evidence="9">Cytoplasm</location>
    </subcellularLocation>
</comment>
<feature type="binding site" evidence="9">
    <location>
        <position position="23"/>
    </location>
    <ligand>
        <name>3-phosphoshikimate</name>
        <dbReference type="ChEBI" id="CHEBI:145989"/>
    </ligand>
</feature>
<dbReference type="GO" id="GO:0009423">
    <property type="term" value="P:chorismate biosynthetic process"/>
    <property type="evidence" value="ECO:0007669"/>
    <property type="project" value="UniProtKB-UniRule"/>
</dbReference>
<feature type="binding site" evidence="9">
    <location>
        <position position="170"/>
    </location>
    <ligand>
        <name>3-phosphoshikimate</name>
        <dbReference type="ChEBI" id="CHEBI:145989"/>
    </ligand>
</feature>
<feature type="binding site" evidence="9">
    <location>
        <position position="389"/>
    </location>
    <ligand>
        <name>phosphoenolpyruvate</name>
        <dbReference type="ChEBI" id="CHEBI:58702"/>
    </ligand>
</feature>
<dbReference type="PIRSF" id="PIRSF000505">
    <property type="entry name" value="EPSPS"/>
    <property type="match status" value="1"/>
</dbReference>
<organism evidence="11 12">
    <name type="scientific">Oceanobacillus oncorhynchi</name>
    <dbReference type="NCBI Taxonomy" id="545501"/>
    <lineage>
        <taxon>Bacteria</taxon>
        <taxon>Bacillati</taxon>
        <taxon>Bacillota</taxon>
        <taxon>Bacilli</taxon>
        <taxon>Bacillales</taxon>
        <taxon>Bacillaceae</taxon>
        <taxon>Oceanobacillus</taxon>
    </lineage>
</organism>
<dbReference type="UniPathway" id="UPA00053">
    <property type="reaction ID" value="UER00089"/>
</dbReference>
<feature type="binding site" evidence="9">
    <location>
        <position position="168"/>
    </location>
    <ligand>
        <name>3-phosphoshikimate</name>
        <dbReference type="ChEBI" id="CHEBI:145989"/>
    </ligand>
</feature>
<comment type="similarity">
    <text evidence="3 9">Belongs to the EPSP synthase family.</text>
</comment>
<feature type="binding site" evidence="9">
    <location>
        <position position="343"/>
    </location>
    <ligand>
        <name>3-phosphoshikimate</name>
        <dbReference type="ChEBI" id="CHEBI:145989"/>
    </ligand>
</feature>
<dbReference type="PANTHER" id="PTHR21090">
    <property type="entry name" value="AROM/DEHYDROQUINATE SYNTHASE"/>
    <property type="match status" value="1"/>
</dbReference>
<name>A0A0A1MWD4_9BACI</name>
<dbReference type="PROSITE" id="PS00104">
    <property type="entry name" value="EPSP_SYNTHASE_1"/>
    <property type="match status" value="1"/>
</dbReference>
<dbReference type="InterPro" id="IPR013792">
    <property type="entry name" value="RNA3'P_cycl/enolpyr_Trfase_a/b"/>
</dbReference>
<feature type="domain" description="Enolpyruvate transferase" evidence="10">
    <location>
        <begin position="11"/>
        <end position="424"/>
    </location>
</feature>
<sequence>MSHVQFEYTSPRLEGEVIVPGDKSISHRSIIFGSISHGITKISNFLDGEDCHRTIDAFREMGVQIEKEGSSVLVHGNGLEGLKKPAGAFDFGNSGTTTRLMLGLLSGLPFETKIFGDASLTKRPMDRVVTPLREMGAAIHGQEDGKYLPITVHGGALKGITYRLPVKSAQVKSAVLLAGLVAEGETVVQEDTETRNHTEVMLQAFGADLKQKKEGIVVTNKGKLTACDVEVPGDISSAAFFLAAGAIVPGSTVTLKNVGLNASRTGILDVVKQMGAAITVSNERTTGGEKIGDLTIKYTALKGTTVEGEVIPRLIDEIPILALLATQAEGKTVIKDAEELKVKETDRIEAVCQNLTTLGANITPTEDGMIIEGPTRLTGGTISSYMDHRIAMMGVIAALVSESPVKMDEKDSINISYPTFFDDLEAILQ</sequence>
<keyword evidence="6 9" id="KW-0808">Transferase</keyword>
<evidence type="ECO:0000259" key="10">
    <source>
        <dbReference type="Pfam" id="PF00275"/>
    </source>
</evidence>